<keyword evidence="4" id="KW-1185">Reference proteome</keyword>
<dbReference type="Proteomes" id="UP000332933">
    <property type="component" value="Unassembled WGS sequence"/>
</dbReference>
<protein>
    <submittedName>
        <fullName evidence="3">Aste57867_965 protein</fullName>
    </submittedName>
</protein>
<evidence type="ECO:0000313" key="3">
    <source>
        <dbReference type="EMBL" id="VFT78187.1"/>
    </source>
</evidence>
<dbReference type="OrthoDB" id="70855at2759"/>
<feature type="region of interest" description="Disordered" evidence="1">
    <location>
        <begin position="136"/>
        <end position="168"/>
    </location>
</feature>
<organism evidence="3 4">
    <name type="scientific">Aphanomyces stellatus</name>
    <dbReference type="NCBI Taxonomy" id="120398"/>
    <lineage>
        <taxon>Eukaryota</taxon>
        <taxon>Sar</taxon>
        <taxon>Stramenopiles</taxon>
        <taxon>Oomycota</taxon>
        <taxon>Saprolegniomycetes</taxon>
        <taxon>Saprolegniales</taxon>
        <taxon>Verrucalvaceae</taxon>
        <taxon>Aphanomyces</taxon>
    </lineage>
</organism>
<proteinExistence type="predicted"/>
<dbReference type="EMBL" id="CAADRA010000065">
    <property type="protein sequence ID" value="VFT78187.1"/>
    <property type="molecule type" value="Genomic_DNA"/>
</dbReference>
<accession>A0A485K582</accession>
<gene>
    <name evidence="3" type="primary">Aste57867_965</name>
    <name evidence="2" type="ORF">As57867_000964</name>
    <name evidence="3" type="ORF">ASTE57867_965</name>
</gene>
<evidence type="ECO:0000256" key="1">
    <source>
        <dbReference type="SAM" id="MobiDB-lite"/>
    </source>
</evidence>
<reference evidence="2" key="2">
    <citation type="submission" date="2019-06" db="EMBL/GenBank/DDBJ databases">
        <title>Genomics analysis of Aphanomyces spp. identifies a new class of oomycete effector associated with host adaptation.</title>
        <authorList>
            <person name="Gaulin E."/>
        </authorList>
    </citation>
    <scope>NUCLEOTIDE SEQUENCE</scope>
    <source>
        <strain evidence="2">CBS 578.67</strain>
    </source>
</reference>
<evidence type="ECO:0000313" key="4">
    <source>
        <dbReference type="Proteomes" id="UP000332933"/>
    </source>
</evidence>
<dbReference type="EMBL" id="VJMH01000065">
    <property type="protein sequence ID" value="KAF0719521.1"/>
    <property type="molecule type" value="Genomic_DNA"/>
</dbReference>
<name>A0A485K582_9STRA</name>
<dbReference type="AlphaFoldDB" id="A0A485K582"/>
<feature type="region of interest" description="Disordered" evidence="1">
    <location>
        <begin position="101"/>
        <end position="122"/>
    </location>
</feature>
<sequence length="211" mass="23554">MVPSKRLTAAHKQLLAMKMCSDDASAHVLSPSVSSEWRSKYLGKLRINNNMSSMVGVPRDGRADTDPSSLRSCMSAPIMIPSKTRSSSLEDPTLLSWEQPHVMNMTSPPPTTESRQRSRSTMVKADIQDIDLDVGLFPMGSPEDDPLFTHVDHDDLDDSDDDDEDDDDAFVMDTSRRRRGFIPPHQLVQRDCFSLGIQHQFRKRPTGAAAI</sequence>
<evidence type="ECO:0000313" key="2">
    <source>
        <dbReference type="EMBL" id="KAF0719521.1"/>
    </source>
</evidence>
<feature type="compositionally biased region" description="Acidic residues" evidence="1">
    <location>
        <begin position="154"/>
        <end position="168"/>
    </location>
</feature>
<reference evidence="3 4" key="1">
    <citation type="submission" date="2019-03" db="EMBL/GenBank/DDBJ databases">
        <authorList>
            <person name="Gaulin E."/>
            <person name="Dumas B."/>
        </authorList>
    </citation>
    <scope>NUCLEOTIDE SEQUENCE [LARGE SCALE GENOMIC DNA]</scope>
    <source>
        <strain evidence="3">CBS 568.67</strain>
    </source>
</reference>